<sequence length="165" mass="17472">MTVFLSPIGGVGWQFFNNDGTVLAGGKIYTYAAGTSTPKTTYTTSAGNIAHANPIVLDSSGRVPGGEIWLTAGTYKFSVFTSANTLIATYDNISGIGAAEFQVQNFTGTGSQTIFTLSSSSLGENFTFVYINGVYQNKNTYTVSGTTITFSEAPPFTSLIEVMFN</sequence>
<accession>A0A6J5LIH8</accession>
<organism evidence="1">
    <name type="scientific">uncultured Caudovirales phage</name>
    <dbReference type="NCBI Taxonomy" id="2100421"/>
    <lineage>
        <taxon>Viruses</taxon>
        <taxon>Duplodnaviria</taxon>
        <taxon>Heunggongvirae</taxon>
        <taxon>Uroviricota</taxon>
        <taxon>Caudoviricetes</taxon>
        <taxon>Peduoviridae</taxon>
        <taxon>Maltschvirus</taxon>
        <taxon>Maltschvirus maltsch</taxon>
    </lineage>
</organism>
<protein>
    <recommendedName>
        <fullName evidence="2">DUF4183 domain-containing protein</fullName>
    </recommendedName>
</protein>
<dbReference type="EMBL" id="LR796279">
    <property type="protein sequence ID" value="CAB4133981.1"/>
    <property type="molecule type" value="Genomic_DNA"/>
</dbReference>
<evidence type="ECO:0000313" key="1">
    <source>
        <dbReference type="EMBL" id="CAB4133981.1"/>
    </source>
</evidence>
<gene>
    <name evidence="1" type="ORF">UFOVP272_2</name>
</gene>
<proteinExistence type="predicted"/>
<name>A0A6J5LIH8_9CAUD</name>
<reference evidence="1" key="1">
    <citation type="submission" date="2020-04" db="EMBL/GenBank/DDBJ databases">
        <authorList>
            <person name="Chiriac C."/>
            <person name="Salcher M."/>
            <person name="Ghai R."/>
            <person name="Kavagutti S V."/>
        </authorList>
    </citation>
    <scope>NUCLEOTIDE SEQUENCE</scope>
</reference>
<evidence type="ECO:0008006" key="2">
    <source>
        <dbReference type="Google" id="ProtNLM"/>
    </source>
</evidence>